<evidence type="ECO:0000313" key="1">
    <source>
        <dbReference type="EMBL" id="KAJ0030546.1"/>
    </source>
</evidence>
<keyword evidence="2" id="KW-1185">Reference proteome</keyword>
<gene>
    <name evidence="1" type="ORF">Pint_12864</name>
</gene>
<reference evidence="2" key="1">
    <citation type="journal article" date="2023" name="G3 (Bethesda)">
        <title>Genome assembly and association tests identify interacting loci associated with vigor, precocity, and sex in interspecific pistachio rootstocks.</title>
        <authorList>
            <person name="Palmer W."/>
            <person name="Jacygrad E."/>
            <person name="Sagayaradj S."/>
            <person name="Cavanaugh K."/>
            <person name="Han R."/>
            <person name="Bertier L."/>
            <person name="Beede B."/>
            <person name="Kafkas S."/>
            <person name="Golino D."/>
            <person name="Preece J."/>
            <person name="Michelmore R."/>
        </authorList>
    </citation>
    <scope>NUCLEOTIDE SEQUENCE [LARGE SCALE GENOMIC DNA]</scope>
</reference>
<protein>
    <submittedName>
        <fullName evidence="1">Uncharacterized protein</fullName>
    </submittedName>
</protein>
<organism evidence="1 2">
    <name type="scientific">Pistacia integerrima</name>
    <dbReference type="NCBI Taxonomy" id="434235"/>
    <lineage>
        <taxon>Eukaryota</taxon>
        <taxon>Viridiplantae</taxon>
        <taxon>Streptophyta</taxon>
        <taxon>Embryophyta</taxon>
        <taxon>Tracheophyta</taxon>
        <taxon>Spermatophyta</taxon>
        <taxon>Magnoliopsida</taxon>
        <taxon>eudicotyledons</taxon>
        <taxon>Gunneridae</taxon>
        <taxon>Pentapetalae</taxon>
        <taxon>rosids</taxon>
        <taxon>malvids</taxon>
        <taxon>Sapindales</taxon>
        <taxon>Anacardiaceae</taxon>
        <taxon>Pistacia</taxon>
    </lineage>
</organism>
<accession>A0ACC0Y5I7</accession>
<evidence type="ECO:0000313" key="2">
    <source>
        <dbReference type="Proteomes" id="UP001163603"/>
    </source>
</evidence>
<dbReference type="Proteomes" id="UP001163603">
    <property type="component" value="Chromosome 8"/>
</dbReference>
<sequence>MKMEPNPPVIPIKLCKMMRLLLFIVQKGVTKSKLFVDLPLLVQRGKIVGKALSDLMIHHYTTLRLSCRSHDMHASFISPRDYEFSCSNSPAFPPNIPNLHFGKRTAQFFPYNHRKHHAAVTRPPPLTCEDDVAVPECDVTEFSPLVGPVRRRVRVTDSPFPLKDDDRDCHMDKEAEEFIQKFYKQLRLQK</sequence>
<proteinExistence type="predicted"/>
<comment type="caution">
    <text evidence="1">The sequence shown here is derived from an EMBL/GenBank/DDBJ whole genome shotgun (WGS) entry which is preliminary data.</text>
</comment>
<name>A0ACC0Y5I7_9ROSI</name>
<dbReference type="EMBL" id="CM047743">
    <property type="protein sequence ID" value="KAJ0030546.1"/>
    <property type="molecule type" value="Genomic_DNA"/>
</dbReference>